<proteinExistence type="predicted"/>
<organism evidence="1 2">
    <name type="scientific">Candidatus Lachnoclostridium stercorigallinarum</name>
    <dbReference type="NCBI Taxonomy" id="2838634"/>
    <lineage>
        <taxon>Bacteria</taxon>
        <taxon>Bacillati</taxon>
        <taxon>Bacillota</taxon>
        <taxon>Clostridia</taxon>
        <taxon>Lachnospirales</taxon>
        <taxon>Lachnospiraceae</taxon>
    </lineage>
</organism>
<comment type="caution">
    <text evidence="1">The sequence shown here is derived from an EMBL/GenBank/DDBJ whole genome shotgun (WGS) entry which is preliminary data.</text>
</comment>
<name>A0A9D2K4U4_9FIRM</name>
<gene>
    <name evidence="1" type="ORF">IAA17_05325</name>
</gene>
<evidence type="ECO:0000313" key="2">
    <source>
        <dbReference type="Proteomes" id="UP000824101"/>
    </source>
</evidence>
<dbReference type="EMBL" id="DXBC01000080">
    <property type="protein sequence ID" value="HIZ79190.1"/>
    <property type="molecule type" value="Genomic_DNA"/>
</dbReference>
<sequence>MEAYSAALEAIFSQNIWPDGKEIDEGEYKAGGFSGNKFAVCDVDGDGREELLLNVTSASMAGMFESVYDYDPDTGTITEEFRAFPMITYYDNGIAKCEWSHNQGHGAKLWPFTLYEYDSDTDTYVYRGSVDSWDRDLAAEGFPSEYDADGDGTVYFLYDDENMTDSTTVDGEEYQQWLDSFLTGGEEIRIEWKDLNEETIKM</sequence>
<dbReference type="Proteomes" id="UP000824101">
    <property type="component" value="Unassembled WGS sequence"/>
</dbReference>
<reference evidence="1" key="1">
    <citation type="journal article" date="2021" name="PeerJ">
        <title>Extensive microbial diversity within the chicken gut microbiome revealed by metagenomics and culture.</title>
        <authorList>
            <person name="Gilroy R."/>
            <person name="Ravi A."/>
            <person name="Getino M."/>
            <person name="Pursley I."/>
            <person name="Horton D.L."/>
            <person name="Alikhan N.F."/>
            <person name="Baker D."/>
            <person name="Gharbi K."/>
            <person name="Hall N."/>
            <person name="Watson M."/>
            <person name="Adriaenssens E.M."/>
            <person name="Foster-Nyarko E."/>
            <person name="Jarju S."/>
            <person name="Secka A."/>
            <person name="Antonio M."/>
            <person name="Oren A."/>
            <person name="Chaudhuri R.R."/>
            <person name="La Ragione R."/>
            <person name="Hildebrand F."/>
            <person name="Pallen M.J."/>
        </authorList>
    </citation>
    <scope>NUCLEOTIDE SEQUENCE</scope>
    <source>
        <strain evidence="1">ChiBcec1-1093</strain>
    </source>
</reference>
<dbReference type="AlphaFoldDB" id="A0A9D2K4U4"/>
<accession>A0A9D2K4U4</accession>
<evidence type="ECO:0000313" key="1">
    <source>
        <dbReference type="EMBL" id="HIZ79190.1"/>
    </source>
</evidence>
<protein>
    <submittedName>
        <fullName evidence="1">Uncharacterized protein</fullName>
    </submittedName>
</protein>
<reference evidence="1" key="2">
    <citation type="submission" date="2021-04" db="EMBL/GenBank/DDBJ databases">
        <authorList>
            <person name="Gilroy R."/>
        </authorList>
    </citation>
    <scope>NUCLEOTIDE SEQUENCE</scope>
    <source>
        <strain evidence="1">ChiBcec1-1093</strain>
    </source>
</reference>